<sequence length="339" mass="39141">MEKFKITKKAKIAMAAACAVIAAFGGISFAQRTTLADYKNITLKKEKTTAKKTEIDSYIQQTQQQYQKEVKRAAKKGDVVIFSRSGTCKNKIINELHMASAQAILGKDQFKKGYDKQLIGMKPGQNKTFNYTYGKKDTSDHCAGKTVKVSITVKNVYEVPKLTDSFVKKNLMYDNVAAYKKYVKNMIETQKKKEAKSYYEETAWNKVMNGTTVRKYPKSIMKECTDQLDKFYRSSAKNQGMKWSAFIKNYFKTEAKYKSQLKKQAKKQAKERIVIQKIAKKEGISYTDKEYKKREKKLAENFGYQSVKNLEKNNDKSTIKAYIMKQDILKIIMKNVKYK</sequence>
<gene>
    <name evidence="5" type="primary">tig_2</name>
    <name evidence="5" type="ORF">ERS852425_02227</name>
</gene>
<dbReference type="EMBL" id="CYXT01000017">
    <property type="protein sequence ID" value="CUN03986.1"/>
    <property type="molecule type" value="Genomic_DNA"/>
</dbReference>
<dbReference type="SUPFAM" id="SSF54534">
    <property type="entry name" value="FKBP-like"/>
    <property type="match status" value="1"/>
</dbReference>
<dbReference type="EC" id="5.2.1.8" evidence="5"/>
<dbReference type="Proteomes" id="UP000095598">
    <property type="component" value="Unassembled WGS sequence"/>
</dbReference>
<evidence type="ECO:0000313" key="5">
    <source>
        <dbReference type="EMBL" id="CUN03986.1"/>
    </source>
</evidence>
<evidence type="ECO:0000259" key="4">
    <source>
        <dbReference type="Pfam" id="PF05698"/>
    </source>
</evidence>
<evidence type="ECO:0000256" key="3">
    <source>
        <dbReference type="SAM" id="SignalP"/>
    </source>
</evidence>
<protein>
    <submittedName>
        <fullName evidence="5">Trigger factor</fullName>
        <ecNumber evidence="5">5.2.1.8</ecNumber>
    </submittedName>
</protein>
<dbReference type="InterPro" id="IPR027304">
    <property type="entry name" value="Trigger_fact/SurA_dom_sf"/>
</dbReference>
<proteinExistence type="predicted"/>
<feature type="chain" id="PRO_5008012474" evidence="3">
    <location>
        <begin position="31"/>
        <end position="339"/>
    </location>
</feature>
<dbReference type="SUPFAM" id="SSF109998">
    <property type="entry name" value="Triger factor/SurA peptide-binding domain-like"/>
    <property type="match status" value="1"/>
</dbReference>
<dbReference type="RefSeq" id="WP_044923455.1">
    <property type="nucleotide sequence ID" value="NZ_CYXT01000017.1"/>
</dbReference>
<accession>A0A173TP28</accession>
<reference evidence="5 6" key="1">
    <citation type="submission" date="2015-09" db="EMBL/GenBank/DDBJ databases">
        <authorList>
            <consortium name="Pathogen Informatics"/>
        </authorList>
    </citation>
    <scope>NUCLEOTIDE SEQUENCE [LARGE SCALE GENOMIC DNA]</scope>
    <source>
        <strain evidence="5 6">2789STDY5608868</strain>
    </source>
</reference>
<dbReference type="InterPro" id="IPR037041">
    <property type="entry name" value="Trigger_fac_C_sf"/>
</dbReference>
<feature type="signal peptide" evidence="3">
    <location>
        <begin position="1"/>
        <end position="30"/>
    </location>
</feature>
<dbReference type="Pfam" id="PF05698">
    <property type="entry name" value="Trigger_C"/>
    <property type="match status" value="1"/>
</dbReference>
<dbReference type="GO" id="GO:0006457">
    <property type="term" value="P:protein folding"/>
    <property type="evidence" value="ECO:0007669"/>
    <property type="project" value="InterPro"/>
</dbReference>
<dbReference type="GO" id="GO:0015031">
    <property type="term" value="P:protein transport"/>
    <property type="evidence" value="ECO:0007669"/>
    <property type="project" value="InterPro"/>
</dbReference>
<evidence type="ECO:0000256" key="1">
    <source>
        <dbReference type="ARBA" id="ARBA00023110"/>
    </source>
</evidence>
<dbReference type="InterPro" id="IPR046357">
    <property type="entry name" value="PPIase_dom_sf"/>
</dbReference>
<dbReference type="GO" id="GO:0003755">
    <property type="term" value="F:peptidyl-prolyl cis-trans isomerase activity"/>
    <property type="evidence" value="ECO:0007669"/>
    <property type="project" value="UniProtKB-KW"/>
</dbReference>
<dbReference type="Gene3D" id="1.10.3120.10">
    <property type="entry name" value="Trigger factor, C-terminal domain"/>
    <property type="match status" value="1"/>
</dbReference>
<dbReference type="AlphaFoldDB" id="A0A173TP28"/>
<evidence type="ECO:0000313" key="6">
    <source>
        <dbReference type="Proteomes" id="UP000095598"/>
    </source>
</evidence>
<keyword evidence="3" id="KW-0732">Signal</keyword>
<dbReference type="Gene3D" id="3.10.50.40">
    <property type="match status" value="1"/>
</dbReference>
<keyword evidence="2 5" id="KW-0413">Isomerase</keyword>
<keyword evidence="1" id="KW-0697">Rotamase</keyword>
<name>A0A173TP28_ANAHA</name>
<feature type="domain" description="Trigger factor C-terminal" evidence="4">
    <location>
        <begin position="176"/>
        <end position="332"/>
    </location>
</feature>
<evidence type="ECO:0000256" key="2">
    <source>
        <dbReference type="ARBA" id="ARBA00023235"/>
    </source>
</evidence>
<organism evidence="5 6">
    <name type="scientific">Anaerostipes hadrus</name>
    <dbReference type="NCBI Taxonomy" id="649756"/>
    <lineage>
        <taxon>Bacteria</taxon>
        <taxon>Bacillati</taxon>
        <taxon>Bacillota</taxon>
        <taxon>Clostridia</taxon>
        <taxon>Lachnospirales</taxon>
        <taxon>Lachnospiraceae</taxon>
        <taxon>Anaerostipes</taxon>
    </lineage>
</organism>
<dbReference type="InterPro" id="IPR008880">
    <property type="entry name" value="Trigger_fac_C"/>
</dbReference>